<protein>
    <recommendedName>
        <fullName evidence="2">DUF2059 domain-containing protein</fullName>
    </recommendedName>
</protein>
<gene>
    <name evidence="3" type="ORF">GCM10007927_14000</name>
</gene>
<dbReference type="InterPro" id="IPR018637">
    <property type="entry name" value="DUF2059"/>
</dbReference>
<evidence type="ECO:0000313" key="3">
    <source>
        <dbReference type="EMBL" id="GLQ26597.1"/>
    </source>
</evidence>
<reference evidence="3" key="1">
    <citation type="journal article" date="2014" name="Int. J. Syst. Evol. Microbiol.">
        <title>Complete genome of a new Firmicutes species belonging to the dominant human colonic microbiota ('Ruminococcus bicirculans') reveals two chromosomes and a selective capacity to utilize plant glucans.</title>
        <authorList>
            <consortium name="NISC Comparative Sequencing Program"/>
            <person name="Wegmann U."/>
            <person name="Louis P."/>
            <person name="Goesmann A."/>
            <person name="Henrissat B."/>
            <person name="Duncan S.H."/>
            <person name="Flint H.J."/>
        </authorList>
    </citation>
    <scope>NUCLEOTIDE SEQUENCE</scope>
    <source>
        <strain evidence="3">NBRC 109915</strain>
    </source>
</reference>
<reference evidence="3" key="2">
    <citation type="submission" date="2023-01" db="EMBL/GenBank/DDBJ databases">
        <title>Draft genome sequence of Sulfitobacter pacificus strain NBRC 109915.</title>
        <authorList>
            <person name="Sun Q."/>
            <person name="Mori K."/>
        </authorList>
    </citation>
    <scope>NUCLEOTIDE SEQUENCE</scope>
    <source>
        <strain evidence="3">NBRC 109915</strain>
    </source>
</reference>
<accession>A0ABQ5VHL4</accession>
<dbReference type="Pfam" id="PF09832">
    <property type="entry name" value="DUF2059"/>
    <property type="match status" value="1"/>
</dbReference>
<comment type="caution">
    <text evidence="3">The sequence shown here is derived from an EMBL/GenBank/DDBJ whole genome shotgun (WGS) entry which is preliminary data.</text>
</comment>
<feature type="domain" description="DUF2059" evidence="2">
    <location>
        <begin position="83"/>
        <end position="138"/>
    </location>
</feature>
<name>A0ABQ5VHL4_9RHOB</name>
<proteinExistence type="predicted"/>
<dbReference type="Proteomes" id="UP001161388">
    <property type="component" value="Unassembled WGS sequence"/>
</dbReference>
<evidence type="ECO:0000259" key="2">
    <source>
        <dbReference type="Pfam" id="PF09832"/>
    </source>
</evidence>
<sequence>MRRFVLAGRAFALWPAIWFFGAAMACADARMTALVDVLKLSEAAVILSEEGKAQAQDLNRDMLDGQGGAGWAQQVTQIYAPARMVELVRAELEKELSGEALEQVIRFFASSRGTEIIELENAARRAIQDPDVEKAARAKFTEVEESGDERLALIAEYIDQGDMITRNVTSALNSNYQFLRGLAEGDAIEMTEEEMLKDAAGDLEASTRDTTEWLFGFLLLAYHPLGDDDLRAYIAFSETAAGQALNRALFEGFGKAYEDISYALGRAVALNMTAQEL</sequence>
<dbReference type="PROSITE" id="PS51257">
    <property type="entry name" value="PROKAR_LIPOPROTEIN"/>
    <property type="match status" value="1"/>
</dbReference>
<feature type="signal peptide" evidence="1">
    <location>
        <begin position="1"/>
        <end position="25"/>
    </location>
</feature>
<dbReference type="RefSeq" id="WP_284371934.1">
    <property type="nucleotide sequence ID" value="NZ_BSNL01000001.1"/>
</dbReference>
<feature type="chain" id="PRO_5045748604" description="DUF2059 domain-containing protein" evidence="1">
    <location>
        <begin position="26"/>
        <end position="277"/>
    </location>
</feature>
<organism evidence="3 4">
    <name type="scientific">Sulfitobacter pacificus</name>
    <dbReference type="NCBI Taxonomy" id="1499314"/>
    <lineage>
        <taxon>Bacteria</taxon>
        <taxon>Pseudomonadati</taxon>
        <taxon>Pseudomonadota</taxon>
        <taxon>Alphaproteobacteria</taxon>
        <taxon>Rhodobacterales</taxon>
        <taxon>Roseobacteraceae</taxon>
        <taxon>Sulfitobacter</taxon>
    </lineage>
</organism>
<dbReference type="EMBL" id="BSNL01000001">
    <property type="protein sequence ID" value="GLQ26597.1"/>
    <property type="molecule type" value="Genomic_DNA"/>
</dbReference>
<evidence type="ECO:0000313" key="4">
    <source>
        <dbReference type="Proteomes" id="UP001161388"/>
    </source>
</evidence>
<evidence type="ECO:0000256" key="1">
    <source>
        <dbReference type="SAM" id="SignalP"/>
    </source>
</evidence>
<keyword evidence="4" id="KW-1185">Reference proteome</keyword>
<keyword evidence="1" id="KW-0732">Signal</keyword>